<feature type="region of interest" description="Disordered" evidence="1">
    <location>
        <begin position="267"/>
        <end position="311"/>
    </location>
</feature>
<feature type="compositionally biased region" description="Low complexity" evidence="1">
    <location>
        <begin position="213"/>
        <end position="223"/>
    </location>
</feature>
<accession>A0A6J4TTW3</accession>
<organism evidence="2">
    <name type="scientific">uncultured Thermomicrobiales bacterium</name>
    <dbReference type="NCBI Taxonomy" id="1645740"/>
    <lineage>
        <taxon>Bacteria</taxon>
        <taxon>Pseudomonadati</taxon>
        <taxon>Thermomicrobiota</taxon>
        <taxon>Thermomicrobia</taxon>
        <taxon>Thermomicrobiales</taxon>
        <taxon>environmental samples</taxon>
    </lineage>
</organism>
<evidence type="ECO:0000313" key="2">
    <source>
        <dbReference type="EMBL" id="CAA9530933.1"/>
    </source>
</evidence>
<sequence>GALHPGAAARSRLHPVRRLLDHLPPDAVGAGRPLRQRRARAAAKDPGGAGAQVRPGQAALGAVRPLHGERAPRRLRRPVPKPDRNRLRADRPHLAGDDQDRDPDDSGLVRPRQPARIRRRLAPKLLARLRRHLRRHARPGGAELRDRDLADPALFRPLRLAAARRLGRAGALCSAGDRLLARPDRAGGALHPGQYFGRAAGRLRPHRPGEGAGRTPGAAGPRRAQCDDPVRDGAAAGGAEHPHRLDLYRVHLPHPRPRSLLRQQHLQPRLPDDPRAGAAGGRTLGNHVPPDRPALHGARPPDPADRRGAAV</sequence>
<dbReference type="AlphaFoldDB" id="A0A6J4TTW3"/>
<feature type="region of interest" description="Disordered" evidence="1">
    <location>
        <begin position="23"/>
        <end position="117"/>
    </location>
</feature>
<reference evidence="2" key="1">
    <citation type="submission" date="2020-02" db="EMBL/GenBank/DDBJ databases">
        <authorList>
            <person name="Meier V. D."/>
        </authorList>
    </citation>
    <scope>NUCLEOTIDE SEQUENCE</scope>
    <source>
        <strain evidence="2">AVDCRST_MAG73</strain>
    </source>
</reference>
<proteinExistence type="predicted"/>
<feature type="non-terminal residue" evidence="2">
    <location>
        <position position="311"/>
    </location>
</feature>
<feature type="compositionally biased region" description="Basic and acidic residues" evidence="1">
    <location>
        <begin position="80"/>
        <end position="98"/>
    </location>
</feature>
<feature type="region of interest" description="Disordered" evidence="1">
    <location>
        <begin position="199"/>
        <end position="245"/>
    </location>
</feature>
<gene>
    <name evidence="2" type="ORF">AVDCRST_MAG73-944</name>
</gene>
<feature type="non-terminal residue" evidence="2">
    <location>
        <position position="1"/>
    </location>
</feature>
<evidence type="ECO:0000256" key="1">
    <source>
        <dbReference type="SAM" id="MobiDB-lite"/>
    </source>
</evidence>
<name>A0A6J4TTW3_9BACT</name>
<feature type="compositionally biased region" description="Basic and acidic residues" evidence="1">
    <location>
        <begin position="302"/>
        <end position="311"/>
    </location>
</feature>
<dbReference type="EMBL" id="CADCWE010000056">
    <property type="protein sequence ID" value="CAA9530933.1"/>
    <property type="molecule type" value="Genomic_DNA"/>
</dbReference>
<protein>
    <submittedName>
        <fullName evidence="2">Oligopeptide transport system permease protein OppB</fullName>
    </submittedName>
</protein>